<gene>
    <name evidence="4" type="ORF">PLOB_00039449</name>
</gene>
<accession>A0ABN8N2Z8</accession>
<keyword evidence="2" id="KW-0342">GTP-binding</keyword>
<dbReference type="InterPro" id="IPR027417">
    <property type="entry name" value="P-loop_NTPase"/>
</dbReference>
<evidence type="ECO:0000313" key="5">
    <source>
        <dbReference type="Proteomes" id="UP001159405"/>
    </source>
</evidence>
<reference evidence="4 5" key="1">
    <citation type="submission" date="2022-05" db="EMBL/GenBank/DDBJ databases">
        <authorList>
            <consortium name="Genoscope - CEA"/>
            <person name="William W."/>
        </authorList>
    </citation>
    <scope>NUCLEOTIDE SEQUENCE [LARGE SCALE GENOMIC DNA]</scope>
</reference>
<evidence type="ECO:0000256" key="2">
    <source>
        <dbReference type="ARBA" id="ARBA00023134"/>
    </source>
</evidence>
<evidence type="ECO:0000256" key="1">
    <source>
        <dbReference type="ARBA" id="ARBA00022741"/>
    </source>
</evidence>
<dbReference type="InterPro" id="IPR022812">
    <property type="entry name" value="Dynamin"/>
</dbReference>
<dbReference type="Proteomes" id="UP001159405">
    <property type="component" value="Unassembled WGS sequence"/>
</dbReference>
<proteinExistence type="predicted"/>
<dbReference type="InterPro" id="IPR000375">
    <property type="entry name" value="Dynamin_stalk"/>
</dbReference>
<keyword evidence="5" id="KW-1185">Reference proteome</keyword>
<dbReference type="PANTHER" id="PTHR11566">
    <property type="entry name" value="DYNAMIN"/>
    <property type="match status" value="1"/>
</dbReference>
<dbReference type="EMBL" id="CALNXK010000006">
    <property type="protein sequence ID" value="CAH3038800.1"/>
    <property type="molecule type" value="Genomic_DNA"/>
</dbReference>
<sequence length="702" mass="80709">MSRQVETPVAKYGKSSDFGKVLDFIQSMISNETLRQAFDIPHLVVVGRQNMAKTTLINRLIGRYLLPMRRDETANTLQARTTCPIILNLRNGLEAAVEVKCDAYPDIGGRVEKPTDDVVEKFLTEFSTYLLKEEGTLISKTPVKVTLQGPDLTTLTLVDLPGVHFANNDPRMNHATQSLVLDYIEKNTKSIIVIVSEVGDLTGDNAINLVMEKAADFRSRTICVLTKPDRLRDSDDMGLKVALNQSSFTLEENRFILLRGKDATDANEKDWDAKTTRLKEREWFELHPQYKSILHLCGIDRLMDTMISLLAEKMGSEIPILVNQMEERKKKVDSELQKLSESEVPESSNEKRRLEMKVKHNLVTRLRDLLHKNRSKIRGGEQVRALFNEFHNDIYKVDPLVLQDDDEIRRRQRSLAGVFAPLGDSSEDSQLLEELLYESYTYEKKTQGNKEAVQIIEVKSPVDQLIPITENLVKNVEKTLREIVQGAINENFSKFPTALKVVETNVVNKIFKTKRKQTTTFIQQFIEMQKKSIDRVFGPVPFPDELKTWDSTLLQNRKPHPCMESPMMFHLKSLAEKLYPEGMIKDIERGNNQGNFKDLEDMKKTKKNVVRYFNAIKMNVCDTVPRCILHFFITQFLDDLEHALEQEDLVEFLKEKQEIRNRRIQFRAESAALEEALPRTEDVVQMLLRIQGGSSESEMPQF</sequence>
<name>A0ABN8N2Z8_9CNID</name>
<evidence type="ECO:0000313" key="4">
    <source>
        <dbReference type="EMBL" id="CAH3038800.1"/>
    </source>
</evidence>
<dbReference type="InterPro" id="IPR020850">
    <property type="entry name" value="GED_dom"/>
</dbReference>
<comment type="caution">
    <text evidence="4">The sequence shown here is derived from an EMBL/GenBank/DDBJ whole genome shotgun (WGS) entry which is preliminary data.</text>
</comment>
<dbReference type="Pfam" id="PF00350">
    <property type="entry name" value="Dynamin_N"/>
    <property type="match status" value="1"/>
</dbReference>
<keyword evidence="1" id="KW-0547">Nucleotide-binding</keyword>
<dbReference type="InterPro" id="IPR045063">
    <property type="entry name" value="Dynamin_N"/>
</dbReference>
<dbReference type="PROSITE" id="PS51388">
    <property type="entry name" value="GED"/>
    <property type="match status" value="1"/>
</dbReference>
<dbReference type="Pfam" id="PF01031">
    <property type="entry name" value="Dynamin_M"/>
    <property type="match status" value="1"/>
</dbReference>
<dbReference type="InterPro" id="IPR001401">
    <property type="entry name" value="Dynamin_GTPase"/>
</dbReference>
<protein>
    <recommendedName>
        <fullName evidence="3">GED domain-containing protein</fullName>
    </recommendedName>
</protein>
<dbReference type="SUPFAM" id="SSF52540">
    <property type="entry name" value="P-loop containing nucleoside triphosphate hydrolases"/>
    <property type="match status" value="1"/>
</dbReference>
<feature type="domain" description="GED" evidence="3">
    <location>
        <begin position="602"/>
        <end position="688"/>
    </location>
</feature>
<dbReference type="InterPro" id="IPR003130">
    <property type="entry name" value="GED"/>
</dbReference>
<dbReference type="Pfam" id="PF02212">
    <property type="entry name" value="GED"/>
    <property type="match status" value="1"/>
</dbReference>
<dbReference type="SMART" id="SM00053">
    <property type="entry name" value="DYNc"/>
    <property type="match status" value="1"/>
</dbReference>
<organism evidence="4 5">
    <name type="scientific">Porites lobata</name>
    <dbReference type="NCBI Taxonomy" id="104759"/>
    <lineage>
        <taxon>Eukaryota</taxon>
        <taxon>Metazoa</taxon>
        <taxon>Cnidaria</taxon>
        <taxon>Anthozoa</taxon>
        <taxon>Hexacorallia</taxon>
        <taxon>Scleractinia</taxon>
        <taxon>Fungiina</taxon>
        <taxon>Poritidae</taxon>
        <taxon>Porites</taxon>
    </lineage>
</organism>
<evidence type="ECO:0000259" key="3">
    <source>
        <dbReference type="PROSITE" id="PS51388"/>
    </source>
</evidence>
<dbReference type="Gene3D" id="3.40.50.300">
    <property type="entry name" value="P-loop containing nucleotide triphosphate hydrolases"/>
    <property type="match status" value="1"/>
</dbReference>
<dbReference type="Gene3D" id="1.20.120.1240">
    <property type="entry name" value="Dynamin, middle domain"/>
    <property type="match status" value="1"/>
</dbReference>
<dbReference type="PRINTS" id="PR00195">
    <property type="entry name" value="DYNAMIN"/>
</dbReference>